<dbReference type="AlphaFoldDB" id="A0A3R8MXH9"/>
<reference evidence="1 2" key="1">
    <citation type="submission" date="2018-11" db="EMBL/GenBank/DDBJ databases">
        <title>Genome sequencing of Lautropia sp. KCOM 2505 (= ChDC F240).</title>
        <authorList>
            <person name="Kook J.-K."/>
            <person name="Park S.-N."/>
            <person name="Lim Y.K."/>
        </authorList>
    </citation>
    <scope>NUCLEOTIDE SEQUENCE [LARGE SCALE GENOMIC DNA]</scope>
    <source>
        <strain evidence="1 2">KCOM 2505</strain>
    </source>
</reference>
<name>A0A3R8MXH9_9BURK</name>
<accession>A0A3R8MXH9</accession>
<dbReference type="Proteomes" id="UP000270261">
    <property type="component" value="Unassembled WGS sequence"/>
</dbReference>
<evidence type="ECO:0000313" key="2">
    <source>
        <dbReference type="Proteomes" id="UP000270261"/>
    </source>
</evidence>
<comment type="caution">
    <text evidence="1">The sequence shown here is derived from an EMBL/GenBank/DDBJ whole genome shotgun (WGS) entry which is preliminary data.</text>
</comment>
<proteinExistence type="predicted"/>
<organism evidence="1 2">
    <name type="scientific">Lautropia dentalis</name>
    <dbReference type="NCBI Taxonomy" id="2490857"/>
    <lineage>
        <taxon>Bacteria</taxon>
        <taxon>Pseudomonadati</taxon>
        <taxon>Pseudomonadota</taxon>
        <taxon>Betaproteobacteria</taxon>
        <taxon>Burkholderiales</taxon>
        <taxon>Burkholderiaceae</taxon>
        <taxon>Lautropia</taxon>
    </lineage>
</organism>
<gene>
    <name evidence="1" type="ORF">EHV23_09160</name>
</gene>
<protein>
    <submittedName>
        <fullName evidence="1">Uncharacterized protein</fullName>
    </submittedName>
</protein>
<dbReference type="OrthoDB" id="266279at2"/>
<keyword evidence="2" id="KW-1185">Reference proteome</keyword>
<evidence type="ECO:0000313" key="1">
    <source>
        <dbReference type="EMBL" id="RRN44597.1"/>
    </source>
</evidence>
<sequence length="146" mass="15848">MASLESPEAKAQPGFFTTTLTWDGEGDVDLHMLEPGGTHVYYLNMEGSAGTLDVDNRVANGPEHYYASCDSSRLQAGIYDIRVNNFKGPERKATVQVNFANGGQPLTRIIDTGPQRGRLGDPDPLPVARISVQRDDSGNWTATPVQ</sequence>
<dbReference type="EMBL" id="RRUE01000002">
    <property type="protein sequence ID" value="RRN44597.1"/>
    <property type="molecule type" value="Genomic_DNA"/>
</dbReference>